<organism evidence="1 2">
    <name type="scientific">Pararge aegeria aegeria</name>
    <dbReference type="NCBI Taxonomy" id="348720"/>
    <lineage>
        <taxon>Eukaryota</taxon>
        <taxon>Metazoa</taxon>
        <taxon>Ecdysozoa</taxon>
        <taxon>Arthropoda</taxon>
        <taxon>Hexapoda</taxon>
        <taxon>Insecta</taxon>
        <taxon>Pterygota</taxon>
        <taxon>Neoptera</taxon>
        <taxon>Endopterygota</taxon>
        <taxon>Lepidoptera</taxon>
        <taxon>Glossata</taxon>
        <taxon>Ditrysia</taxon>
        <taxon>Papilionoidea</taxon>
        <taxon>Nymphalidae</taxon>
        <taxon>Satyrinae</taxon>
        <taxon>Satyrini</taxon>
        <taxon>Parargina</taxon>
        <taxon>Pararge</taxon>
    </lineage>
</organism>
<protein>
    <submittedName>
        <fullName evidence="1">Jg23076 protein</fullName>
    </submittedName>
</protein>
<comment type="caution">
    <text evidence="1">The sequence shown here is derived from an EMBL/GenBank/DDBJ whole genome shotgun (WGS) entry which is preliminary data.</text>
</comment>
<dbReference type="Proteomes" id="UP000838756">
    <property type="component" value="Unassembled WGS sequence"/>
</dbReference>
<sequence length="84" mass="9016">MAAGFVGSTKSFPFSFDMDVDDEAGRSTPHLNQRTELQVLCKGGTGAFLGDPGVLQYVLRLATDGVLLGRNLIQPQFSLRESGI</sequence>
<gene>
    <name evidence="1" type="primary">jg23076</name>
    <name evidence="1" type="ORF">PAEG_LOCUS20774</name>
</gene>
<keyword evidence="2" id="KW-1185">Reference proteome</keyword>
<dbReference type="AlphaFoldDB" id="A0A8S4S4L6"/>
<dbReference type="OrthoDB" id="7459176at2759"/>
<accession>A0A8S4S4L6</accession>
<evidence type="ECO:0000313" key="2">
    <source>
        <dbReference type="Proteomes" id="UP000838756"/>
    </source>
</evidence>
<proteinExistence type="predicted"/>
<reference evidence="1" key="1">
    <citation type="submission" date="2022-03" db="EMBL/GenBank/DDBJ databases">
        <authorList>
            <person name="Lindestad O."/>
        </authorList>
    </citation>
    <scope>NUCLEOTIDE SEQUENCE</scope>
</reference>
<evidence type="ECO:0000313" key="1">
    <source>
        <dbReference type="EMBL" id="CAH2244867.1"/>
    </source>
</evidence>
<dbReference type="EMBL" id="CAKXAJ010025865">
    <property type="protein sequence ID" value="CAH2244867.1"/>
    <property type="molecule type" value="Genomic_DNA"/>
</dbReference>
<name>A0A8S4S4L6_9NEOP</name>